<dbReference type="InterPro" id="IPR007867">
    <property type="entry name" value="GMC_OxRtase_C"/>
</dbReference>
<dbReference type="KEGG" id="bman:114253272"/>
<dbReference type="Gene3D" id="3.50.50.60">
    <property type="entry name" value="FAD/NAD(P)-binding domain"/>
    <property type="match status" value="1"/>
</dbReference>
<dbReference type="AlphaFoldDB" id="A0A6J2KSC4"/>
<keyword evidence="4 5" id="KW-0274">FAD</keyword>
<comment type="similarity">
    <text evidence="2">Belongs to the GMC oxidoreductase family.</text>
</comment>
<dbReference type="RefSeq" id="XP_028043882.1">
    <property type="nucleotide sequence ID" value="XM_028188081.1"/>
</dbReference>
<dbReference type="GO" id="GO:0016614">
    <property type="term" value="F:oxidoreductase activity, acting on CH-OH group of donors"/>
    <property type="evidence" value="ECO:0007669"/>
    <property type="project" value="InterPro"/>
</dbReference>
<gene>
    <name evidence="8" type="primary">LOC114253272</name>
</gene>
<feature type="binding site" evidence="5">
    <location>
        <position position="279"/>
    </location>
    <ligand>
        <name>FAD</name>
        <dbReference type="ChEBI" id="CHEBI:57692"/>
    </ligand>
</feature>
<dbReference type="InterPro" id="IPR036188">
    <property type="entry name" value="FAD/NAD-bd_sf"/>
</dbReference>
<evidence type="ECO:0000256" key="1">
    <source>
        <dbReference type="ARBA" id="ARBA00001974"/>
    </source>
</evidence>
<evidence type="ECO:0000313" key="7">
    <source>
        <dbReference type="Proteomes" id="UP000504629"/>
    </source>
</evidence>
<name>A0A6J2KSC4_BOMMA</name>
<dbReference type="GO" id="GO:0050660">
    <property type="term" value="F:flavin adenine dinucleotide binding"/>
    <property type="evidence" value="ECO:0007669"/>
    <property type="project" value="InterPro"/>
</dbReference>
<accession>A0A6J2KSC4</accession>
<evidence type="ECO:0000256" key="5">
    <source>
        <dbReference type="PIRSR" id="PIRSR000137-2"/>
    </source>
</evidence>
<evidence type="ECO:0000259" key="6">
    <source>
        <dbReference type="PROSITE" id="PS00624"/>
    </source>
</evidence>
<proteinExistence type="inferred from homology"/>
<dbReference type="Pfam" id="PF05199">
    <property type="entry name" value="GMC_oxred_C"/>
    <property type="match status" value="1"/>
</dbReference>
<dbReference type="InterPro" id="IPR000172">
    <property type="entry name" value="GMC_OxRdtase_N"/>
</dbReference>
<organism evidence="7 8">
    <name type="scientific">Bombyx mandarina</name>
    <name type="common">Wild silk moth</name>
    <name type="synonym">Wild silkworm</name>
    <dbReference type="NCBI Taxonomy" id="7092"/>
    <lineage>
        <taxon>Eukaryota</taxon>
        <taxon>Metazoa</taxon>
        <taxon>Ecdysozoa</taxon>
        <taxon>Arthropoda</taxon>
        <taxon>Hexapoda</taxon>
        <taxon>Insecta</taxon>
        <taxon>Pterygota</taxon>
        <taxon>Neoptera</taxon>
        <taxon>Endopterygota</taxon>
        <taxon>Lepidoptera</taxon>
        <taxon>Glossata</taxon>
        <taxon>Ditrysia</taxon>
        <taxon>Bombycoidea</taxon>
        <taxon>Bombycidae</taxon>
        <taxon>Bombycinae</taxon>
        <taxon>Bombyx</taxon>
    </lineage>
</organism>
<comment type="cofactor">
    <cofactor evidence="1 5">
        <name>FAD</name>
        <dbReference type="ChEBI" id="CHEBI:57692"/>
    </cofactor>
</comment>
<dbReference type="InterPro" id="IPR012132">
    <property type="entry name" value="GMC_OxRdtase"/>
</dbReference>
<evidence type="ECO:0000256" key="2">
    <source>
        <dbReference type="ARBA" id="ARBA00010790"/>
    </source>
</evidence>
<sequence>MISLNTVANEFFKMLQASQSSWLVRWLLNALALSQAIQPNGWPENYKPLDGERFNFIVVGSGSAGAIVAARLSEVPHWNVLLIEAGGDPPPTSVVPSLFATLSNTEYDWSYKAYLDEGVGETHPGRAIFMTRGKMLGGSSSNNYEIYTRGVPQDYEEWNLEAPGWDWNTCLYYFKKLENMTDISLFQNPYNAHLHSTNGPVAVSRPEDNAYSLKINEVMLKSYEELGIRRVLENNGPEIEGISRPHFTFANGRRSSTAESYLRPTKGRPNLFIAKYARVVKILLDPYTRTTYGVKVMLQDGNVINLFADSEVILSAGTIDSPKLLMLSGIGPHEVLQKHDIDTIVNLPVGKNMQDHAYAPILFTGKAGLSSIIPNLVLATQLDSFPIPIQSGFFSLGGSVSQSKPDFQIFSQNIGASASVLIRYGCSAITNYNDEFCYSLAKPNNIREIILASVLLLHPYSRGQVSLRSNNPLDDPIIELGYFRDDFDLHKLTEGLKFISNLVNTSYLRKVNGTIPKLAVSPCKEFVWGSDDYWTCYVRNVAGSLLHPVGTCKMGADGVVDERLNVHSVKGLRVVDASVMPKIPSANINAPTMMIGEHASDLIKEDYGVFSR</sequence>
<evidence type="ECO:0000256" key="3">
    <source>
        <dbReference type="ARBA" id="ARBA00022630"/>
    </source>
</evidence>
<evidence type="ECO:0000256" key="4">
    <source>
        <dbReference type="ARBA" id="ARBA00022827"/>
    </source>
</evidence>
<dbReference type="PROSITE" id="PS00624">
    <property type="entry name" value="GMC_OXRED_2"/>
    <property type="match status" value="1"/>
</dbReference>
<dbReference type="GeneID" id="114253272"/>
<dbReference type="PIRSF" id="PIRSF000137">
    <property type="entry name" value="Alcohol_oxidase"/>
    <property type="match status" value="1"/>
</dbReference>
<dbReference type="PANTHER" id="PTHR11552">
    <property type="entry name" value="GLUCOSE-METHANOL-CHOLINE GMC OXIDOREDUCTASE"/>
    <property type="match status" value="1"/>
</dbReference>
<dbReference type="SUPFAM" id="SSF54373">
    <property type="entry name" value="FAD-linked reductases, C-terminal domain"/>
    <property type="match status" value="1"/>
</dbReference>
<reference evidence="8" key="1">
    <citation type="submission" date="2025-08" db="UniProtKB">
        <authorList>
            <consortium name="RefSeq"/>
        </authorList>
    </citation>
    <scope>IDENTIFICATION</scope>
    <source>
        <tissue evidence="8">Silk gland</tissue>
    </source>
</reference>
<dbReference type="Pfam" id="PF00732">
    <property type="entry name" value="GMC_oxred_N"/>
    <property type="match status" value="1"/>
</dbReference>
<feature type="domain" description="Glucose-methanol-choline oxidoreductase N-terminal" evidence="6">
    <location>
        <begin position="317"/>
        <end position="331"/>
    </location>
</feature>
<dbReference type="PANTHER" id="PTHR11552:SF147">
    <property type="entry name" value="CHOLINE DEHYDROGENASE, MITOCHONDRIAL"/>
    <property type="match status" value="1"/>
</dbReference>
<evidence type="ECO:0000313" key="8">
    <source>
        <dbReference type="RefSeq" id="XP_028043882.1"/>
    </source>
</evidence>
<dbReference type="SUPFAM" id="SSF51905">
    <property type="entry name" value="FAD/NAD(P)-binding domain"/>
    <property type="match status" value="1"/>
</dbReference>
<keyword evidence="7" id="KW-1185">Reference proteome</keyword>
<dbReference type="Gene3D" id="3.30.560.10">
    <property type="entry name" value="Glucose Oxidase, domain 3"/>
    <property type="match status" value="1"/>
</dbReference>
<dbReference type="OrthoDB" id="269227at2759"/>
<keyword evidence="3" id="KW-0285">Flavoprotein</keyword>
<protein>
    <submittedName>
        <fullName evidence="8">Glucose dehydrogenase [FAD, quinone]-like</fullName>
    </submittedName>
</protein>
<dbReference type="Proteomes" id="UP000504629">
    <property type="component" value="Unplaced"/>
</dbReference>